<gene>
    <name evidence="8" type="ORF">ABFZ84_04330</name>
</gene>
<proteinExistence type="predicted"/>
<name>A0ABV3Z2L6_9PROT</name>
<evidence type="ECO:0000256" key="2">
    <source>
        <dbReference type="ARBA" id="ARBA00012587"/>
    </source>
</evidence>
<dbReference type="Gene3D" id="2.40.40.10">
    <property type="entry name" value="RlpA-like domain"/>
    <property type="match status" value="1"/>
</dbReference>
<sequence>MISSTGTLLRLFLAGALLIAAAAAVLVFTGIIPAYYEREFSDDDFGPASLEFSLATYDDIDGWRGDDPTEALSAFMRSCEIFEKLSAETAANPLENKALTGVALGGTVADWQRPCHEARALTVSAYSDPSIRRGAIRKFFEFHFQPIKVHVKHVPLPDGPARRAEPKIEEIGVFTGYYEPVYSASHSQTERFSAPLLPRPDDLVEVDLGKFRDTLKGERIAGRLIGNRLDPYDDRRAIEKGNVPDEPIAWLDPNDLFFLQIQGSGRLVFEEGENIRVGYAGQNGHAYTAIGRVMVQREIMPLEAVSMQSIRQWLDDASPEDAQALREENASYVFFNRLDQVAPELGPLGAQGASLTPGRSLAVDRRYYPLGMPVWVDIEPQEGSKPLRRLMIAQDTGGAIRGPIRGDYFWGSGDEAAAMAGGMNAKGKMVILLPRRLAETLQLRGRKPS</sequence>
<organism evidence="8 9">
    <name type="scientific">Hyphococcus lacteus</name>
    <dbReference type="NCBI Taxonomy" id="3143536"/>
    <lineage>
        <taxon>Bacteria</taxon>
        <taxon>Pseudomonadati</taxon>
        <taxon>Pseudomonadota</taxon>
        <taxon>Alphaproteobacteria</taxon>
        <taxon>Parvularculales</taxon>
        <taxon>Parvularculaceae</taxon>
        <taxon>Hyphococcus</taxon>
    </lineage>
</organism>
<dbReference type="Pfam" id="PF06725">
    <property type="entry name" value="3D"/>
    <property type="match status" value="1"/>
</dbReference>
<dbReference type="Pfam" id="PF03562">
    <property type="entry name" value="MltA"/>
    <property type="match status" value="1"/>
</dbReference>
<keyword evidence="6" id="KW-1133">Transmembrane helix</keyword>
<dbReference type="CDD" id="cd14485">
    <property type="entry name" value="mltA_like_LT_A"/>
    <property type="match status" value="1"/>
</dbReference>
<dbReference type="InterPro" id="IPR036908">
    <property type="entry name" value="RlpA-like_sf"/>
</dbReference>
<feature type="domain" description="Lytic transglycosylase MltA" evidence="7">
    <location>
        <begin position="181"/>
        <end position="336"/>
    </location>
</feature>
<dbReference type="PANTHER" id="PTHR30124:SF0">
    <property type="entry name" value="MEMBRANE-BOUND LYTIC MUREIN TRANSGLYCOSYLASE A"/>
    <property type="match status" value="1"/>
</dbReference>
<dbReference type="Gene3D" id="2.40.240.50">
    <property type="entry name" value="Barwin-like endoglucanases"/>
    <property type="match status" value="1"/>
</dbReference>
<dbReference type="EMBL" id="JBEHZE010000001">
    <property type="protein sequence ID" value="MEX6632768.1"/>
    <property type="molecule type" value="Genomic_DNA"/>
</dbReference>
<dbReference type="EC" id="4.2.2.n1" evidence="2"/>
<reference evidence="8 9" key="1">
    <citation type="submission" date="2024-05" db="EMBL/GenBank/DDBJ databases">
        <title>Three bacterial strains, DH-69, EH-24, and ECK-19 isolated from coastal sediments.</title>
        <authorList>
            <person name="Ye Y.-Q."/>
            <person name="Du Z.-J."/>
        </authorList>
    </citation>
    <scope>NUCLEOTIDE SEQUENCE [LARGE SCALE GENOMIC DNA]</scope>
    <source>
        <strain evidence="8 9">ECK-19</strain>
    </source>
</reference>
<comment type="caution">
    <text evidence="8">The sequence shown here is derived from an EMBL/GenBank/DDBJ whole genome shotgun (WGS) entry which is preliminary data.</text>
</comment>
<dbReference type="InterPro" id="IPR010611">
    <property type="entry name" value="3D_dom"/>
</dbReference>
<keyword evidence="3" id="KW-0456">Lyase</keyword>
<accession>A0ABV3Z2L6</accession>
<dbReference type="PIRSF" id="PIRSF019422">
    <property type="entry name" value="MltA"/>
    <property type="match status" value="1"/>
</dbReference>
<dbReference type="SUPFAM" id="SSF50685">
    <property type="entry name" value="Barwin-like endoglucanases"/>
    <property type="match status" value="1"/>
</dbReference>
<dbReference type="CDD" id="cd14668">
    <property type="entry name" value="mlta_B"/>
    <property type="match status" value="1"/>
</dbReference>
<protein>
    <recommendedName>
        <fullName evidence="2">peptidoglycan lytic exotransglycosylase</fullName>
        <ecNumber evidence="2">4.2.2.n1</ecNumber>
    </recommendedName>
    <alternativeName>
        <fullName evidence="5">Murein hydrolase A</fullName>
    </alternativeName>
</protein>
<evidence type="ECO:0000259" key="7">
    <source>
        <dbReference type="SMART" id="SM00925"/>
    </source>
</evidence>
<comment type="catalytic activity">
    <reaction evidence="1">
        <text>Exolytic cleavage of the (1-&gt;4)-beta-glycosidic linkage between N-acetylmuramic acid (MurNAc) and N-acetylglucosamine (GlcNAc) residues in peptidoglycan, from either the reducing or the non-reducing ends of the peptidoglycan chains, with concomitant formation of a 1,6-anhydrobond in the MurNAc residue.</text>
        <dbReference type="EC" id="4.2.2.n1"/>
    </reaction>
</comment>
<keyword evidence="6" id="KW-0812">Transmembrane</keyword>
<dbReference type="Proteomes" id="UP001560685">
    <property type="component" value="Unassembled WGS sequence"/>
</dbReference>
<keyword evidence="4" id="KW-0961">Cell wall biogenesis/degradation</keyword>
<evidence type="ECO:0000256" key="3">
    <source>
        <dbReference type="ARBA" id="ARBA00023239"/>
    </source>
</evidence>
<evidence type="ECO:0000313" key="8">
    <source>
        <dbReference type="EMBL" id="MEX6632768.1"/>
    </source>
</evidence>
<dbReference type="InterPro" id="IPR026044">
    <property type="entry name" value="MltA"/>
</dbReference>
<evidence type="ECO:0000256" key="6">
    <source>
        <dbReference type="SAM" id="Phobius"/>
    </source>
</evidence>
<keyword evidence="9" id="KW-1185">Reference proteome</keyword>
<dbReference type="PANTHER" id="PTHR30124">
    <property type="entry name" value="MEMBRANE-BOUND LYTIC MUREIN TRANSGLYCOSYLASE A"/>
    <property type="match status" value="1"/>
</dbReference>
<dbReference type="RefSeq" id="WP_369312697.1">
    <property type="nucleotide sequence ID" value="NZ_JBEHZE010000001.1"/>
</dbReference>
<evidence type="ECO:0000256" key="4">
    <source>
        <dbReference type="ARBA" id="ARBA00023316"/>
    </source>
</evidence>
<dbReference type="InterPro" id="IPR005300">
    <property type="entry name" value="MltA_B"/>
</dbReference>
<evidence type="ECO:0000313" key="9">
    <source>
        <dbReference type="Proteomes" id="UP001560685"/>
    </source>
</evidence>
<feature type="transmembrane region" description="Helical" evidence="6">
    <location>
        <begin position="12"/>
        <end position="36"/>
    </location>
</feature>
<keyword evidence="6" id="KW-0472">Membrane</keyword>
<dbReference type="SMART" id="SM00925">
    <property type="entry name" value="MltA"/>
    <property type="match status" value="1"/>
</dbReference>
<evidence type="ECO:0000256" key="5">
    <source>
        <dbReference type="ARBA" id="ARBA00030918"/>
    </source>
</evidence>
<evidence type="ECO:0000256" key="1">
    <source>
        <dbReference type="ARBA" id="ARBA00001420"/>
    </source>
</evidence>